<dbReference type="AlphaFoldDB" id="A0A7D9DXV6"/>
<dbReference type="Proteomes" id="UP001152795">
    <property type="component" value="Unassembled WGS sequence"/>
</dbReference>
<evidence type="ECO:0000313" key="1">
    <source>
        <dbReference type="EMBL" id="CAB3995274.1"/>
    </source>
</evidence>
<keyword evidence="2" id="KW-1185">Reference proteome</keyword>
<evidence type="ECO:0000313" key="2">
    <source>
        <dbReference type="Proteomes" id="UP001152795"/>
    </source>
</evidence>
<proteinExistence type="predicted"/>
<gene>
    <name evidence="1" type="ORF">PACLA_8A044586</name>
</gene>
<comment type="caution">
    <text evidence="1">The sequence shown here is derived from an EMBL/GenBank/DDBJ whole genome shotgun (WGS) entry which is preliminary data.</text>
</comment>
<organism evidence="1 2">
    <name type="scientific">Paramuricea clavata</name>
    <name type="common">Red gorgonian</name>
    <name type="synonym">Violescent sea-whip</name>
    <dbReference type="NCBI Taxonomy" id="317549"/>
    <lineage>
        <taxon>Eukaryota</taxon>
        <taxon>Metazoa</taxon>
        <taxon>Cnidaria</taxon>
        <taxon>Anthozoa</taxon>
        <taxon>Octocorallia</taxon>
        <taxon>Malacalcyonacea</taxon>
        <taxon>Plexauridae</taxon>
        <taxon>Paramuricea</taxon>
    </lineage>
</organism>
<protein>
    <submittedName>
        <fullName evidence="1">Uncharacterized protein</fullName>
    </submittedName>
</protein>
<name>A0A7D9DXV6_PARCT</name>
<reference evidence="1" key="1">
    <citation type="submission" date="2020-04" db="EMBL/GenBank/DDBJ databases">
        <authorList>
            <person name="Alioto T."/>
            <person name="Alioto T."/>
            <person name="Gomez Garrido J."/>
        </authorList>
    </citation>
    <scope>NUCLEOTIDE SEQUENCE</scope>
    <source>
        <strain evidence="1">A484AB</strain>
    </source>
</reference>
<accession>A0A7D9DXV6</accession>
<dbReference type="EMBL" id="CACRXK020002631">
    <property type="protein sequence ID" value="CAB3995274.1"/>
    <property type="molecule type" value="Genomic_DNA"/>
</dbReference>
<sequence>MKIRVKHARSMKRKWRESCNASEIHWKSWLTTQTSTFQNIQDDLLLRFDDNGSDGNAEITESRDGNMLDVESTLDRALAQRAELGDTANNDSSVLRPDSGPQSPVVDSLTQAFTPQKATSPPIEGQIAELINNILVGGLLAEMVKWRSIHLQKTVKTCP</sequence>